<organism evidence="1 2">
    <name type="scientific">Bradyrhizobium oligotrophicum S58</name>
    <dbReference type="NCBI Taxonomy" id="1245469"/>
    <lineage>
        <taxon>Bacteria</taxon>
        <taxon>Pseudomonadati</taxon>
        <taxon>Pseudomonadota</taxon>
        <taxon>Alphaproteobacteria</taxon>
        <taxon>Hyphomicrobiales</taxon>
        <taxon>Nitrobacteraceae</taxon>
        <taxon>Bradyrhizobium</taxon>
    </lineage>
</organism>
<dbReference type="Proteomes" id="UP000011841">
    <property type="component" value="Chromosome"/>
</dbReference>
<keyword evidence="2" id="KW-1185">Reference proteome</keyword>
<dbReference type="KEGG" id="aol:S58_25860"/>
<dbReference type="AlphaFoldDB" id="M4Z653"/>
<dbReference type="HOGENOM" id="CLU_2749783_0_0_5"/>
<name>M4Z653_9BRAD</name>
<dbReference type="RefSeq" id="WP_015665714.1">
    <property type="nucleotide sequence ID" value="NC_020453.1"/>
</dbReference>
<reference evidence="1 2" key="1">
    <citation type="journal article" date="2013" name="Appl. Environ. Microbiol.">
        <title>Genome analysis suggests that the soil oligotrophic bacterium Agromonas oligotrophica (Bradyrhizobium oligotrophicum) is a nitrogen-fixing symbiont of Aeschynomene indica.</title>
        <authorList>
            <person name="Okubo T."/>
            <person name="Fukushima S."/>
            <person name="Itakura M."/>
            <person name="Oshima K."/>
            <person name="Longtonglang A."/>
            <person name="Teaumroong N."/>
            <person name="Mitsui H."/>
            <person name="Hattori M."/>
            <person name="Hattori R."/>
            <person name="Hattori T."/>
            <person name="Minamisawa K."/>
        </authorList>
    </citation>
    <scope>NUCLEOTIDE SEQUENCE [LARGE SCALE GENOMIC DNA]</scope>
    <source>
        <strain evidence="1 2">S58</strain>
    </source>
</reference>
<dbReference type="eggNOG" id="ENOG5032MTW">
    <property type="taxonomic scope" value="Bacteria"/>
</dbReference>
<dbReference type="GeneID" id="301816470"/>
<evidence type="ECO:0000313" key="1">
    <source>
        <dbReference type="EMBL" id="BAM88592.1"/>
    </source>
</evidence>
<evidence type="ECO:0000313" key="2">
    <source>
        <dbReference type="Proteomes" id="UP000011841"/>
    </source>
</evidence>
<accession>M4Z653</accession>
<proteinExistence type="predicted"/>
<protein>
    <submittedName>
        <fullName evidence="1">Uncharacterized protein</fullName>
    </submittedName>
</protein>
<dbReference type="EMBL" id="AP012603">
    <property type="protein sequence ID" value="BAM88592.1"/>
    <property type="molecule type" value="Genomic_DNA"/>
</dbReference>
<sequence>MDAKSAARFKLHVERVIEELSLALTLAKEASPADEFLRLRTSVGDIIARIDTVLQDNVYKDHPGLDGVKD</sequence>
<gene>
    <name evidence="1" type="ORF">S58_25860</name>
</gene>
<dbReference type="OrthoDB" id="8242500at2"/>